<dbReference type="EMBL" id="JASXSV010000007">
    <property type="protein sequence ID" value="MDP0588773.1"/>
    <property type="molecule type" value="Genomic_DNA"/>
</dbReference>
<dbReference type="Gene3D" id="3.40.50.2000">
    <property type="entry name" value="Glycogen Phosphorylase B"/>
    <property type="match status" value="1"/>
</dbReference>
<dbReference type="Proteomes" id="UP001178148">
    <property type="component" value="Unassembled WGS sequence"/>
</dbReference>
<name>A0AA90NL74_9GAMM</name>
<gene>
    <name evidence="1" type="ORF">QS748_06085</name>
</gene>
<comment type="caution">
    <text evidence="1">The sequence shown here is derived from an EMBL/GenBank/DDBJ whole genome shotgun (WGS) entry which is preliminary data.</text>
</comment>
<evidence type="ECO:0000313" key="2">
    <source>
        <dbReference type="Proteomes" id="UP001178148"/>
    </source>
</evidence>
<organism evidence="1 2">
    <name type="scientific">Candidatus Endonucleibacter bathymodioli</name>
    <dbReference type="NCBI Taxonomy" id="539814"/>
    <lineage>
        <taxon>Bacteria</taxon>
        <taxon>Pseudomonadati</taxon>
        <taxon>Pseudomonadota</taxon>
        <taxon>Gammaproteobacteria</taxon>
        <taxon>Oceanospirillales</taxon>
        <taxon>Endozoicomonadaceae</taxon>
        <taxon>Candidatus Endonucleibacter</taxon>
    </lineage>
</organism>
<dbReference type="AlphaFoldDB" id="A0AA90NL74"/>
<sequence>MKKNILFITTICSLLVSLLTSCHRPISHKSTTDVIFISYDQGESNAFIQIEKQLIKNNITYKILAIGSSSTIFANHPDKIELSTFNSQDALNRDRTKRLPDNIISQVTSTYRAHIIYSGMASTAQAQLINSFGQQGSYTIAFYDNFDDPAQQQYLRPFIDETSPLDELHVPSNAIRNSFLTFPKLNQSNIIVTGQPALEGRDEVYRKTDTAEIRQQLKLGPVEPVILFAGGYDHDYEASFKVFIEATKKLPNIKFIVTHHPKHDGQLEGDIIKKYNCRNVLLIQKGEWTTPMLSKVAVAIATHKSTVGALAIYKRKPVIYIADNGYSNFLIDAGLATKASTPEKAAKALSMAISSPAPSLKSLGMPDFPAQVIATIIKSKLQYYVPLMHKLKYTVLVGITTKE</sequence>
<accession>A0AA90NL74</accession>
<evidence type="ECO:0000313" key="1">
    <source>
        <dbReference type="EMBL" id="MDP0588773.1"/>
    </source>
</evidence>
<dbReference type="SUPFAM" id="SSF53756">
    <property type="entry name" value="UDP-Glycosyltransferase/glycogen phosphorylase"/>
    <property type="match status" value="1"/>
</dbReference>
<dbReference type="PROSITE" id="PS51257">
    <property type="entry name" value="PROKAR_LIPOPROTEIN"/>
    <property type="match status" value="1"/>
</dbReference>
<reference evidence="1 2" key="1">
    <citation type="journal article" date="2023" name="bioRxiv">
        <title>An intranuclear bacterial parasite of deep-sea mussels expresses apoptosis inhibitors acquired from its host.</title>
        <authorList>
            <person name="Gonzalez Porras M.A."/>
            <person name="Assie A."/>
            <person name="Tietjen M."/>
            <person name="Violette M."/>
            <person name="Kleiner M."/>
            <person name="Gruber-Vodicka H."/>
            <person name="Dubilier N."/>
            <person name="Leisch N."/>
        </authorList>
    </citation>
    <scope>NUCLEOTIDE SEQUENCE [LARGE SCALE GENOMIC DNA]</scope>
    <source>
        <strain evidence="1">IAP13</strain>
    </source>
</reference>
<keyword evidence="2" id="KW-1185">Reference proteome</keyword>
<proteinExistence type="predicted"/>
<protein>
    <submittedName>
        <fullName evidence="1">Uncharacterized protein</fullName>
    </submittedName>
</protein>